<keyword evidence="1" id="KW-1133">Transmembrane helix</keyword>
<evidence type="ECO:0000313" key="3">
    <source>
        <dbReference type="Proteomes" id="UP001499988"/>
    </source>
</evidence>
<accession>A0ABP9FH03</accession>
<feature type="transmembrane region" description="Helical" evidence="1">
    <location>
        <begin position="908"/>
        <end position="927"/>
    </location>
</feature>
<feature type="transmembrane region" description="Helical" evidence="1">
    <location>
        <begin position="1039"/>
        <end position="1062"/>
    </location>
</feature>
<feature type="transmembrane region" description="Helical" evidence="1">
    <location>
        <begin position="359"/>
        <end position="379"/>
    </location>
</feature>
<keyword evidence="1" id="KW-0812">Transmembrane</keyword>
<feature type="transmembrane region" description="Helical" evidence="1">
    <location>
        <begin position="12"/>
        <end position="32"/>
    </location>
</feature>
<dbReference type="Pfam" id="PF00873">
    <property type="entry name" value="ACR_tran"/>
    <property type="match status" value="2"/>
</dbReference>
<proteinExistence type="predicted"/>
<dbReference type="Gene3D" id="3.30.70.1440">
    <property type="entry name" value="Multidrug efflux transporter AcrB pore domain"/>
    <property type="match status" value="1"/>
</dbReference>
<feature type="transmembrane region" description="Helical" evidence="1">
    <location>
        <begin position="1009"/>
        <end position="1027"/>
    </location>
</feature>
<feature type="transmembrane region" description="Helical" evidence="1">
    <location>
        <begin position="934"/>
        <end position="952"/>
    </location>
</feature>
<evidence type="ECO:0000313" key="2">
    <source>
        <dbReference type="EMBL" id="GAA4901319.1"/>
    </source>
</evidence>
<dbReference type="InterPro" id="IPR001036">
    <property type="entry name" value="Acrflvin-R"/>
</dbReference>
<feature type="transmembrane region" description="Helical" evidence="1">
    <location>
        <begin position="516"/>
        <end position="542"/>
    </location>
</feature>
<dbReference type="PANTHER" id="PTHR32063">
    <property type="match status" value="1"/>
</dbReference>
<dbReference type="InterPro" id="IPR027463">
    <property type="entry name" value="AcrB_DN_DC_subdom"/>
</dbReference>
<dbReference type="RefSeq" id="WP_345337190.1">
    <property type="nucleotide sequence ID" value="NZ_BAABJZ010000104.1"/>
</dbReference>
<feature type="transmembrane region" description="Helical" evidence="1">
    <location>
        <begin position="958"/>
        <end position="981"/>
    </location>
</feature>
<dbReference type="PANTHER" id="PTHR32063:SF0">
    <property type="entry name" value="SWARMING MOTILITY PROTEIN SWRC"/>
    <property type="match status" value="1"/>
</dbReference>
<feature type="transmembrane region" description="Helical" evidence="1">
    <location>
        <begin position="463"/>
        <end position="485"/>
    </location>
</feature>
<feature type="transmembrane region" description="Helical" evidence="1">
    <location>
        <begin position="333"/>
        <end position="352"/>
    </location>
</feature>
<dbReference type="SUPFAM" id="SSF82866">
    <property type="entry name" value="Multidrug efflux transporter AcrB transmembrane domain"/>
    <property type="match status" value="2"/>
</dbReference>
<dbReference type="EMBL" id="BAABJZ010000104">
    <property type="protein sequence ID" value="GAA4901319.1"/>
    <property type="molecule type" value="Genomic_DNA"/>
</dbReference>
<dbReference type="Gene3D" id="3.30.70.1320">
    <property type="entry name" value="Multidrug efflux transporter AcrB pore domain like"/>
    <property type="match status" value="1"/>
</dbReference>
<dbReference type="Proteomes" id="UP001499988">
    <property type="component" value="Unassembled WGS sequence"/>
</dbReference>
<reference evidence="3" key="1">
    <citation type="journal article" date="2019" name="Int. J. Syst. Evol. Microbiol.">
        <title>The Global Catalogue of Microorganisms (GCM) 10K type strain sequencing project: providing services to taxonomists for standard genome sequencing and annotation.</title>
        <authorList>
            <consortium name="The Broad Institute Genomics Platform"/>
            <consortium name="The Broad Institute Genome Sequencing Center for Infectious Disease"/>
            <person name="Wu L."/>
            <person name="Ma J."/>
        </authorList>
    </citation>
    <scope>NUCLEOTIDE SEQUENCE [LARGE SCALE GENOMIC DNA]</scope>
    <source>
        <strain evidence="3">JCM 18401</strain>
    </source>
</reference>
<feature type="transmembrane region" description="Helical" evidence="1">
    <location>
        <begin position="430"/>
        <end position="451"/>
    </location>
</feature>
<comment type="caution">
    <text evidence="2">The sequence shown here is derived from an EMBL/GenBank/DDBJ whole genome shotgun (WGS) entry which is preliminary data.</text>
</comment>
<feature type="transmembrane region" description="Helical" evidence="1">
    <location>
        <begin position="583"/>
        <end position="601"/>
    </location>
</feature>
<evidence type="ECO:0000256" key="1">
    <source>
        <dbReference type="SAM" id="Phobius"/>
    </source>
</evidence>
<organism evidence="2 3">
    <name type="scientific">Ferrimonas pelagia</name>
    <dbReference type="NCBI Taxonomy" id="1177826"/>
    <lineage>
        <taxon>Bacteria</taxon>
        <taxon>Pseudomonadati</taxon>
        <taxon>Pseudomonadota</taxon>
        <taxon>Gammaproteobacteria</taxon>
        <taxon>Alteromonadales</taxon>
        <taxon>Ferrimonadaceae</taxon>
        <taxon>Ferrimonas</taxon>
    </lineage>
</organism>
<gene>
    <name evidence="2" type="ORF">GCM10023333_39140</name>
</gene>
<dbReference type="PRINTS" id="PR00702">
    <property type="entry name" value="ACRIFLAVINRP"/>
</dbReference>
<dbReference type="Gene3D" id="1.20.1640.10">
    <property type="entry name" value="Multidrug efflux transporter AcrB transmembrane domain"/>
    <property type="match status" value="2"/>
</dbReference>
<name>A0ABP9FH03_9GAMM</name>
<dbReference type="SUPFAM" id="SSF82693">
    <property type="entry name" value="Multidrug efflux transporter AcrB pore domain, PN1, PN2, PC1 and PC2 subdomains"/>
    <property type="match status" value="3"/>
</dbReference>
<protein>
    <submittedName>
        <fullName evidence="2">Efflux RND transporter permease subunit</fullName>
    </submittedName>
</protein>
<dbReference type="Gene3D" id="3.30.70.1430">
    <property type="entry name" value="Multidrug efflux transporter AcrB pore domain"/>
    <property type="match status" value="2"/>
</dbReference>
<dbReference type="Gene3D" id="3.30.2090.10">
    <property type="entry name" value="Multidrug efflux transporter AcrB TolC docking domain, DN and DC subdomains"/>
    <property type="match status" value="2"/>
</dbReference>
<feature type="transmembrane region" description="Helical" evidence="1">
    <location>
        <begin position="385"/>
        <end position="409"/>
    </location>
</feature>
<feature type="transmembrane region" description="Helical" evidence="1">
    <location>
        <begin position="548"/>
        <end position="571"/>
    </location>
</feature>
<keyword evidence="1" id="KW-0472">Membrane</keyword>
<sequence>MKLIQTAIKRPVTVWMGILTLLLFGMVGFSRLSVTLLPDMNYPTLTIRTLYPGAAPIEVEQLISKPIEESVGIVKGLRRMTSTSRAGLSDLQLEFEWGTPMDLAALEVREKLDAIWLPLDVDKPIILRFNPNLDPILRLGVQATDSDEASLIALRSWADEDLKRQLESVSGVASVRPSGGLVREVQILLDQEKLAQLALKPEQLVERIGAENINLSAGKLTQGTQELLVRTLNQFNSIEELANVIVYRDADRQIRLRDVAQVQDSYAERTDISRVDGVDAVELAIYKEGDANAVTVAQAVKRRLAQLAEQPDSRPIELLYDQSQFIQGAIDEVTSAALIGALLAMLVIFLFLRKLRPTLIISLSIPVSVIATFNLMYFAGISLNLMSLGGIALAVGLLVDNAIVVLENIDRNDTGQRSRAEAAELGTREVAGAITASTLTTLAVFVPLLFVEGVAGALFGDQALTVTFALVASLLIALTAIPMLAGRSGWRWPSPVAKTRRPTATTRRGRWGQHGITLVSFPFVLVLQWLPAALLTALIYLGRMLSRIAGLVFAPLLWGFNRLYAALAWFYPHLLTLALRQKALTLLLAVGLTALAAYQTPRLGMELIPPMNQGEFYLEIQMPPGTDVAHTDRVLAHLAHAVLTAPGVRHAYSQAGSAALMSSASNRSGENWGRLQVVLSDPSAQPEVMALLRHTASRVPDLEAELKQPQLLSFKQPLAIELTGFDLDQLKHASTQIVATLAQDPRFSDITNSLRDGQPELAIQFDHARLAALGLTAPEVAGHIATLVGGSVASRYTLNDRKIDIRVRADERARDRVEDIGALIVNPGSDRPISLSAVATIEQSVGPAAITRIAQQRVAVISAGLTQGSLSEGVDAARSLLAKLTLPAGMTLIFGGQNEEMEQSSRSLKIALALAVFLVYIVMASQFESFKQPLMILAAIPMALAGSIYGLWLTVTPLSVLVFVGLIMLCGIVVNNAIVLVDRINQLRQQGLSTITAIEQAAANRLRPILMTTLTTALGLLPMLLGLGEGAELRAPMAITVIFGLAVATLLTLVVVPVLYALGERHAMTTEVSDGQA</sequence>
<dbReference type="SUPFAM" id="SSF82714">
    <property type="entry name" value="Multidrug efflux transporter AcrB TolC docking domain, DN and DC subdomains"/>
    <property type="match status" value="2"/>
</dbReference>
<keyword evidence="3" id="KW-1185">Reference proteome</keyword>